<dbReference type="Gene3D" id="6.10.340.10">
    <property type="match status" value="1"/>
</dbReference>
<feature type="domain" description="HAMP" evidence="9">
    <location>
        <begin position="310"/>
        <end position="354"/>
    </location>
</feature>
<keyword evidence="11" id="KW-1185">Reference proteome</keyword>
<dbReference type="Proteomes" id="UP000053244">
    <property type="component" value="Unassembled WGS sequence"/>
</dbReference>
<reference evidence="10 11" key="1">
    <citation type="submission" date="2015-10" db="EMBL/GenBank/DDBJ databases">
        <authorList>
            <person name="Gilbert D.G."/>
        </authorList>
    </citation>
    <scope>NUCLEOTIDE SEQUENCE [LARGE SCALE GENOMIC DNA]</scope>
    <source>
        <strain evidence="10 11">NRRL B-16712</strain>
    </source>
</reference>
<dbReference type="PROSITE" id="PS50111">
    <property type="entry name" value="CHEMOTAXIS_TRANSDUC_2"/>
    <property type="match status" value="1"/>
</dbReference>
<accession>A0A0X3UYI4</accession>
<evidence type="ECO:0000313" key="10">
    <source>
        <dbReference type="EMBL" id="KUL37579.1"/>
    </source>
</evidence>
<evidence type="ECO:0000313" key="11">
    <source>
        <dbReference type="Proteomes" id="UP000053244"/>
    </source>
</evidence>
<feature type="region of interest" description="Disordered" evidence="6">
    <location>
        <begin position="354"/>
        <end position="389"/>
    </location>
</feature>
<comment type="similarity">
    <text evidence="4">Belongs to the methyl-accepting chemotaxis (MCP) protein family.</text>
</comment>
<feature type="domain" description="Methyl-accepting transducer" evidence="8">
    <location>
        <begin position="353"/>
        <end position="574"/>
    </location>
</feature>
<dbReference type="CDD" id="cd06225">
    <property type="entry name" value="HAMP"/>
    <property type="match status" value="1"/>
</dbReference>
<name>A0A0X3UYI4_9ACTN</name>
<dbReference type="InterPro" id="IPR003660">
    <property type="entry name" value="HAMP_dom"/>
</dbReference>
<proteinExistence type="inferred from homology"/>
<dbReference type="EMBL" id="LLZH01000071">
    <property type="protein sequence ID" value="KUL37579.1"/>
    <property type="molecule type" value="Genomic_DNA"/>
</dbReference>
<evidence type="ECO:0000256" key="4">
    <source>
        <dbReference type="ARBA" id="ARBA00029447"/>
    </source>
</evidence>
<keyword evidence="7" id="KW-0472">Membrane</keyword>
<evidence type="ECO:0008006" key="12">
    <source>
        <dbReference type="Google" id="ProtNLM"/>
    </source>
</evidence>
<feature type="compositionally biased region" description="Basic and acidic residues" evidence="6">
    <location>
        <begin position="354"/>
        <end position="382"/>
    </location>
</feature>
<dbReference type="Gene3D" id="1.10.287.950">
    <property type="entry name" value="Methyl-accepting chemotaxis protein"/>
    <property type="match status" value="1"/>
</dbReference>
<gene>
    <name evidence="10" type="ORF">ADL15_11160</name>
</gene>
<feature type="transmembrane region" description="Helical" evidence="7">
    <location>
        <begin position="20"/>
        <end position="42"/>
    </location>
</feature>
<dbReference type="PROSITE" id="PS50885">
    <property type="entry name" value="HAMP"/>
    <property type="match status" value="1"/>
</dbReference>
<dbReference type="Pfam" id="PF00015">
    <property type="entry name" value="MCPsignal"/>
    <property type="match status" value="1"/>
</dbReference>
<dbReference type="PANTHER" id="PTHR32089">
    <property type="entry name" value="METHYL-ACCEPTING CHEMOTAXIS PROTEIN MCPB"/>
    <property type="match status" value="1"/>
</dbReference>
<keyword evidence="1 7" id="KW-0812">Transmembrane</keyword>
<keyword evidence="3 5" id="KW-0807">Transducer</keyword>
<dbReference type="Pfam" id="PF00672">
    <property type="entry name" value="HAMP"/>
    <property type="match status" value="1"/>
</dbReference>
<comment type="caution">
    <text evidence="10">The sequence shown here is derived from an EMBL/GenBank/DDBJ whole genome shotgun (WGS) entry which is preliminary data.</text>
</comment>
<feature type="transmembrane region" description="Helical" evidence="7">
    <location>
        <begin position="277"/>
        <end position="295"/>
    </location>
</feature>
<evidence type="ECO:0000256" key="6">
    <source>
        <dbReference type="SAM" id="MobiDB-lite"/>
    </source>
</evidence>
<dbReference type="SMART" id="SM00283">
    <property type="entry name" value="MA"/>
    <property type="match status" value="1"/>
</dbReference>
<dbReference type="RefSeq" id="WP_067688014.1">
    <property type="nucleotide sequence ID" value="NZ_LLZH01000071.1"/>
</dbReference>
<evidence type="ECO:0000256" key="3">
    <source>
        <dbReference type="ARBA" id="ARBA00023224"/>
    </source>
</evidence>
<dbReference type="GO" id="GO:0007165">
    <property type="term" value="P:signal transduction"/>
    <property type="evidence" value="ECO:0007669"/>
    <property type="project" value="UniProtKB-KW"/>
</dbReference>
<evidence type="ECO:0000259" key="9">
    <source>
        <dbReference type="PROSITE" id="PS50885"/>
    </source>
</evidence>
<evidence type="ECO:0000256" key="5">
    <source>
        <dbReference type="PROSITE-ProRule" id="PRU00284"/>
    </source>
</evidence>
<dbReference type="InterPro" id="IPR007892">
    <property type="entry name" value="CHASE4"/>
</dbReference>
<dbReference type="SUPFAM" id="SSF58104">
    <property type="entry name" value="Methyl-accepting chemotaxis protein (MCP) signaling domain"/>
    <property type="match status" value="1"/>
</dbReference>
<evidence type="ECO:0000256" key="7">
    <source>
        <dbReference type="SAM" id="Phobius"/>
    </source>
</evidence>
<dbReference type="InterPro" id="IPR004089">
    <property type="entry name" value="MCPsignal_dom"/>
</dbReference>
<dbReference type="AlphaFoldDB" id="A0A0X3UYI4"/>
<dbReference type="OrthoDB" id="3275842at2"/>
<dbReference type="Pfam" id="PF05228">
    <property type="entry name" value="CHASE4"/>
    <property type="match status" value="1"/>
</dbReference>
<keyword evidence="2 7" id="KW-1133">Transmembrane helix</keyword>
<dbReference type="PANTHER" id="PTHR32089:SF112">
    <property type="entry name" value="LYSOZYME-LIKE PROTEIN-RELATED"/>
    <property type="match status" value="1"/>
</dbReference>
<evidence type="ECO:0000259" key="8">
    <source>
        <dbReference type="PROSITE" id="PS50111"/>
    </source>
</evidence>
<dbReference type="GO" id="GO:0016020">
    <property type="term" value="C:membrane"/>
    <property type="evidence" value="ECO:0007669"/>
    <property type="project" value="InterPro"/>
</dbReference>
<protein>
    <recommendedName>
        <fullName evidence="12">Chemotaxis protein</fullName>
    </recommendedName>
</protein>
<sequence length="574" mass="60815">MAPFQQFVGWWRVPGRLPMFGLVVLILVCTYPPLWIITLRAFDNLEQRENISEAEELRVSLGAQLQRLSDFGMTNAIWTGSRDDIRAGDQASFRAHLPAEVLGRNYGITAVAGVDAAGRVRVGGSISGTTYQPLPAALWEPATMLGLFTAGAGPGDAKCGLTSATGTPTEFCGFVSYPDQGAGGTSAGALLLFRELDAAGLAELSAQTADDLRLRATPREGRDHPSLPGRWGEIAVRTAVAGDKVAVDCTIVGVDGVPITLEVLVDRPIRALAEQTLLLIGLILVSAMVILKLAAEFTVRNGIGVHVRPLQRAVERIMKSRDLEVRVPPSENRDIGALSDSINDMLAALERGERELAESQARQGRERAEQRAAQEQEREETLRQAQSDADQVIGSVAEQLTTAVREVAAVRASVHDINAGAATAYTATEQMAEHATHADTAAEALSVSLPATSEMVKLIASIAGETRMLALNATIEAARAGEAGQGFAVVAEEVRKLADTTAESTERITATLGALTASATEVSLAVATMTDTIESVRSAIGQVRTVADGQQHTISGLVDQVQHAIGQIENLQQG</sequence>
<evidence type="ECO:0000256" key="2">
    <source>
        <dbReference type="ARBA" id="ARBA00022989"/>
    </source>
</evidence>
<evidence type="ECO:0000256" key="1">
    <source>
        <dbReference type="ARBA" id="ARBA00022692"/>
    </source>
</evidence>
<organism evidence="10 11">
    <name type="scientific">Actinoplanes awajinensis subsp. mycoplanecinus</name>
    <dbReference type="NCBI Taxonomy" id="135947"/>
    <lineage>
        <taxon>Bacteria</taxon>
        <taxon>Bacillati</taxon>
        <taxon>Actinomycetota</taxon>
        <taxon>Actinomycetes</taxon>
        <taxon>Micromonosporales</taxon>
        <taxon>Micromonosporaceae</taxon>
        <taxon>Actinoplanes</taxon>
    </lineage>
</organism>